<feature type="binding site" evidence="6 7">
    <location>
        <position position="110"/>
    </location>
    <ligand>
        <name>S-adenosyl-L-methionine</name>
        <dbReference type="ChEBI" id="CHEBI:59789"/>
    </ligand>
</feature>
<dbReference type="GO" id="GO:0141098">
    <property type="term" value="F:tRNA (cytidine(34)-2'-O)-methyltransferase activity"/>
    <property type="evidence" value="ECO:0007669"/>
    <property type="project" value="RHEA"/>
</dbReference>
<dbReference type="GO" id="GO:0005737">
    <property type="term" value="C:cytoplasm"/>
    <property type="evidence" value="ECO:0007669"/>
    <property type="project" value="UniProtKB-SubCell"/>
</dbReference>
<dbReference type="CDD" id="cd18094">
    <property type="entry name" value="SpoU-like_TrmL"/>
    <property type="match status" value="1"/>
</dbReference>
<evidence type="ECO:0000259" key="8">
    <source>
        <dbReference type="Pfam" id="PF00588"/>
    </source>
</evidence>
<dbReference type="InterPro" id="IPR029026">
    <property type="entry name" value="tRNA_m1G_MTases_N"/>
</dbReference>
<dbReference type="FunFam" id="3.40.1280.10:FF:000002">
    <property type="entry name" value="Peptidylprolyl isomerase"/>
    <property type="match status" value="1"/>
</dbReference>
<evidence type="ECO:0000256" key="5">
    <source>
        <dbReference type="ARBA" id="ARBA00022694"/>
    </source>
</evidence>
<comment type="catalytic activity">
    <reaction evidence="6">
        <text>5-carboxymethylaminomethyluridine(34) in tRNA(Leu) + S-adenosyl-L-methionine = 5-carboxymethylaminomethyl-2'-O-methyluridine(34) in tRNA(Leu) + S-adenosyl-L-homocysteine + H(+)</text>
        <dbReference type="Rhea" id="RHEA:43088"/>
        <dbReference type="Rhea" id="RHEA-COMP:10333"/>
        <dbReference type="Rhea" id="RHEA-COMP:10334"/>
        <dbReference type="ChEBI" id="CHEBI:15378"/>
        <dbReference type="ChEBI" id="CHEBI:57856"/>
        <dbReference type="ChEBI" id="CHEBI:59789"/>
        <dbReference type="ChEBI" id="CHEBI:74508"/>
        <dbReference type="ChEBI" id="CHEBI:74511"/>
        <dbReference type="EC" id="2.1.1.207"/>
    </reaction>
</comment>
<dbReference type="AlphaFoldDB" id="A0A1B9F6B5"/>
<dbReference type="PANTHER" id="PTHR42971">
    <property type="entry name" value="TRNA (CYTIDINE(34)-2'-O)-METHYLTRANSFERASE"/>
    <property type="match status" value="1"/>
</dbReference>
<keyword evidence="5 6" id="KW-0819">tRNA processing</keyword>
<dbReference type="Pfam" id="PF00588">
    <property type="entry name" value="SpoU_methylase"/>
    <property type="match status" value="1"/>
</dbReference>
<proteinExistence type="inferred from homology"/>
<evidence type="ECO:0000256" key="2">
    <source>
        <dbReference type="ARBA" id="ARBA00022603"/>
    </source>
</evidence>
<dbReference type="PATRIC" id="fig|1156395.6.peg.1118"/>
<evidence type="ECO:0000256" key="6">
    <source>
        <dbReference type="HAMAP-Rule" id="MF_01885"/>
    </source>
</evidence>
<dbReference type="GO" id="GO:0042802">
    <property type="term" value="F:identical protein binding"/>
    <property type="evidence" value="ECO:0007669"/>
    <property type="project" value="UniProtKB-ARBA"/>
</dbReference>
<dbReference type="GO" id="GO:0002130">
    <property type="term" value="P:wobble position ribose methylation"/>
    <property type="evidence" value="ECO:0007669"/>
    <property type="project" value="TreeGrafter"/>
</dbReference>
<evidence type="ECO:0000256" key="4">
    <source>
        <dbReference type="ARBA" id="ARBA00022691"/>
    </source>
</evidence>
<evidence type="ECO:0000256" key="3">
    <source>
        <dbReference type="ARBA" id="ARBA00022679"/>
    </source>
</evidence>
<comment type="catalytic activity">
    <reaction evidence="6">
        <text>cytidine(34) in tRNA + S-adenosyl-L-methionine = 2'-O-methylcytidine(34) in tRNA + S-adenosyl-L-homocysteine + H(+)</text>
        <dbReference type="Rhea" id="RHEA:43084"/>
        <dbReference type="Rhea" id="RHEA-COMP:10331"/>
        <dbReference type="Rhea" id="RHEA-COMP:10332"/>
        <dbReference type="ChEBI" id="CHEBI:15378"/>
        <dbReference type="ChEBI" id="CHEBI:57856"/>
        <dbReference type="ChEBI" id="CHEBI:59789"/>
        <dbReference type="ChEBI" id="CHEBI:74495"/>
        <dbReference type="ChEBI" id="CHEBI:82748"/>
        <dbReference type="EC" id="2.1.1.207"/>
    </reaction>
</comment>
<comment type="subcellular location">
    <subcellularLocation>
        <location evidence="6">Cytoplasm</location>
    </subcellularLocation>
</comment>
<dbReference type="GO" id="GO:0141102">
    <property type="term" value="F:tRNA (5-carboxymethylaminomethyluridine(34)-2'-O)-methyltransferase activity"/>
    <property type="evidence" value="ECO:0007669"/>
    <property type="project" value="RHEA"/>
</dbReference>
<dbReference type="PANTHER" id="PTHR42971:SF1">
    <property type="entry name" value="TRNA (CYTIDINE(34)-2'-O)-METHYLTRANSFERASE"/>
    <property type="match status" value="1"/>
</dbReference>
<dbReference type="EMBL" id="MAGO01000005">
    <property type="protein sequence ID" value="OCC15355.1"/>
    <property type="molecule type" value="Genomic_DNA"/>
</dbReference>
<organism evidence="9 10">
    <name type="scientific">Dissulfuribacter thermophilus</name>
    <dbReference type="NCBI Taxonomy" id="1156395"/>
    <lineage>
        <taxon>Bacteria</taxon>
        <taxon>Pseudomonadati</taxon>
        <taxon>Thermodesulfobacteriota</taxon>
        <taxon>Dissulfuribacteria</taxon>
        <taxon>Dissulfuribacterales</taxon>
        <taxon>Dissulfuribacteraceae</taxon>
        <taxon>Dissulfuribacter</taxon>
    </lineage>
</organism>
<dbReference type="InterPro" id="IPR001537">
    <property type="entry name" value="SpoU_MeTrfase"/>
</dbReference>
<dbReference type="GO" id="GO:0003723">
    <property type="term" value="F:RNA binding"/>
    <property type="evidence" value="ECO:0007669"/>
    <property type="project" value="InterPro"/>
</dbReference>
<evidence type="ECO:0000313" key="9">
    <source>
        <dbReference type="EMBL" id="OCC15355.1"/>
    </source>
</evidence>
<dbReference type="InterPro" id="IPR016914">
    <property type="entry name" value="TrmL"/>
</dbReference>
<dbReference type="RefSeq" id="WP_067617305.1">
    <property type="nucleotide sequence ID" value="NZ_MAGO01000005.1"/>
</dbReference>
<gene>
    <name evidence="9" type="ORF">DBT_1102</name>
</gene>
<accession>A0A1B9F6B5</accession>
<reference evidence="9 10" key="1">
    <citation type="submission" date="2016-06" db="EMBL/GenBank/DDBJ databases">
        <title>Respiratory ammonification of nitrate coupled to the oxidation of elemental sulfur in deep-sea autotrophic thermophilic bacteria.</title>
        <authorList>
            <person name="Slobodkina G.B."/>
            <person name="Mardanov A.V."/>
            <person name="Ravin N.V."/>
            <person name="Frolova A.A."/>
            <person name="Viryasiv M.B."/>
            <person name="Chernyh N.A."/>
            <person name="Bonch-Osmolovskaya E.A."/>
            <person name="Slobodkin A.I."/>
        </authorList>
    </citation>
    <scope>NUCLEOTIDE SEQUENCE [LARGE SCALE GENOMIC DNA]</scope>
    <source>
        <strain evidence="9 10">S69</strain>
    </source>
</reference>
<evidence type="ECO:0000256" key="1">
    <source>
        <dbReference type="ARBA" id="ARBA00022490"/>
    </source>
</evidence>
<keyword evidence="1 6" id="KW-0963">Cytoplasm</keyword>
<keyword evidence="2 6" id="KW-0489">Methyltransferase</keyword>
<dbReference type="Gene3D" id="3.40.1280.10">
    <property type="match status" value="1"/>
</dbReference>
<keyword evidence="3 6" id="KW-0808">Transferase</keyword>
<comment type="caution">
    <text evidence="6">Lacks conserved residue(s) required for the propagation of feature annotation.</text>
</comment>
<dbReference type="InterPro" id="IPR029028">
    <property type="entry name" value="Alpha/beta_knot_MTases"/>
</dbReference>
<evidence type="ECO:0000313" key="10">
    <source>
        <dbReference type="Proteomes" id="UP000093080"/>
    </source>
</evidence>
<comment type="function">
    <text evidence="6">Could methylate the ribose at the nucleotide 34 wobble position in tRNA.</text>
</comment>
<dbReference type="OrthoDB" id="9789043at2"/>
<feature type="binding site" evidence="6 7">
    <location>
        <position position="131"/>
    </location>
    <ligand>
        <name>S-adenosyl-L-methionine</name>
        <dbReference type="ChEBI" id="CHEBI:59789"/>
    </ligand>
</feature>
<dbReference type="Proteomes" id="UP000093080">
    <property type="component" value="Unassembled WGS sequence"/>
</dbReference>
<comment type="caution">
    <text evidence="9">The sequence shown here is derived from an EMBL/GenBank/DDBJ whole genome shotgun (WGS) entry which is preliminary data.</text>
</comment>
<dbReference type="HAMAP" id="MF_01885">
    <property type="entry name" value="tRNA_methyltr_TrmL"/>
    <property type="match status" value="1"/>
</dbReference>
<dbReference type="SUPFAM" id="SSF75217">
    <property type="entry name" value="alpha/beta knot"/>
    <property type="match status" value="1"/>
</dbReference>
<protein>
    <recommendedName>
        <fullName evidence="6">Putative tRNA (cytidine(34)-2'-O)-methyltransferase</fullName>
        <ecNumber evidence="6">2.1.1.207</ecNumber>
    </recommendedName>
    <alternativeName>
        <fullName evidence="6">tRNA (cytidine/uridine-2'-O-)-methyltransferase</fullName>
    </alternativeName>
</protein>
<feature type="domain" description="tRNA/rRNA methyltransferase SpoU type" evidence="8">
    <location>
        <begin position="12"/>
        <end position="151"/>
    </location>
</feature>
<comment type="similarity">
    <text evidence="6">Belongs to the class IV-like SAM-binding methyltransferase superfamily. RNA methyltransferase TrmH family. TrmL subfamily.</text>
</comment>
<name>A0A1B9F6B5_9BACT</name>
<feature type="binding site" evidence="6 7">
    <location>
        <position position="139"/>
    </location>
    <ligand>
        <name>S-adenosyl-L-methionine</name>
        <dbReference type="ChEBI" id="CHEBI:59789"/>
    </ligand>
</feature>
<evidence type="ECO:0000256" key="7">
    <source>
        <dbReference type="PIRSR" id="PIRSR029256-1"/>
    </source>
</evidence>
<dbReference type="PIRSF" id="PIRSF029256">
    <property type="entry name" value="SpoU_TrmH_prd"/>
    <property type="match status" value="1"/>
</dbReference>
<keyword evidence="4 6" id="KW-0949">S-adenosyl-L-methionine</keyword>
<dbReference type="STRING" id="1156395.DBT_1102"/>
<sequence>MEGFYSQENESINIVLVNPEIPPNTGNIARLCGATKSTLHLVHPLGFKIDDKHLRRAGLDYWDKVEIIHHESLDSFLETYDDSKFLLFSARGSRPYTESHFEPGCFLIFGSETKGLPEHLLKKYQDKTFYIPIWGRVRSLNLSTAVGIVAYEAYRNIGFGRHWRIPVDQS</sequence>
<dbReference type="EC" id="2.1.1.207" evidence="6"/>
<keyword evidence="10" id="KW-1185">Reference proteome</keyword>